<keyword evidence="2" id="KW-1185">Reference proteome</keyword>
<dbReference type="InterPro" id="IPR027417">
    <property type="entry name" value="P-loop_NTPase"/>
</dbReference>
<dbReference type="GO" id="GO:0016740">
    <property type="term" value="F:transferase activity"/>
    <property type="evidence" value="ECO:0007669"/>
    <property type="project" value="UniProtKB-KW"/>
</dbReference>
<protein>
    <submittedName>
        <fullName evidence="1">Sulfotransferase family protein</fullName>
    </submittedName>
</protein>
<dbReference type="EMBL" id="SLZR01000004">
    <property type="protein sequence ID" value="TCS41945.1"/>
    <property type="molecule type" value="Genomic_DNA"/>
</dbReference>
<organism evidence="1 2">
    <name type="scientific">Reinekea marinisedimentorum</name>
    <dbReference type="NCBI Taxonomy" id="230495"/>
    <lineage>
        <taxon>Bacteria</taxon>
        <taxon>Pseudomonadati</taxon>
        <taxon>Pseudomonadota</taxon>
        <taxon>Gammaproteobacteria</taxon>
        <taxon>Oceanospirillales</taxon>
        <taxon>Saccharospirillaceae</taxon>
        <taxon>Reinekea</taxon>
    </lineage>
</organism>
<reference evidence="1 2" key="1">
    <citation type="submission" date="2019-03" db="EMBL/GenBank/DDBJ databases">
        <title>Genomic Encyclopedia of Archaeal and Bacterial Type Strains, Phase II (KMG-II): from individual species to whole genera.</title>
        <authorList>
            <person name="Goeker M."/>
        </authorList>
    </citation>
    <scope>NUCLEOTIDE SEQUENCE [LARGE SCALE GENOMIC DNA]</scope>
    <source>
        <strain evidence="1 2">DSM 15388</strain>
    </source>
</reference>
<dbReference type="OrthoDB" id="7981249at2"/>
<dbReference type="RefSeq" id="WP_132700690.1">
    <property type="nucleotide sequence ID" value="NZ_SLZR01000004.1"/>
</dbReference>
<proteinExistence type="predicted"/>
<keyword evidence="1" id="KW-0808">Transferase</keyword>
<accession>A0A4R3I721</accession>
<dbReference type="Proteomes" id="UP000295793">
    <property type="component" value="Unassembled WGS sequence"/>
</dbReference>
<sequence>MRGLVFLHIPKCGGSTIRDKIINNYKGSGRVIKLYNDNPEKDYYTVETFKDNFRDGIPNDVSAIIGHISYDELAVVIDINEWNAFSVVRDPLDRAISNLNYMRINPNHRGYSMAARVTKSSLFEYLRGTSKMFQYEFLGRGAENVKLYKLENYKKALFDLEIISSLNEDVEIKNITEVKKIKNGSDLELLSLGDMSSDEVQELKLLYSVDYDLYESAL</sequence>
<dbReference type="Gene3D" id="3.40.50.300">
    <property type="entry name" value="P-loop containing nucleotide triphosphate hydrolases"/>
    <property type="match status" value="1"/>
</dbReference>
<name>A0A4R3I721_9GAMM</name>
<dbReference type="AlphaFoldDB" id="A0A4R3I721"/>
<gene>
    <name evidence="1" type="ORF">BCF53_10449</name>
</gene>
<comment type="caution">
    <text evidence="1">The sequence shown here is derived from an EMBL/GenBank/DDBJ whole genome shotgun (WGS) entry which is preliminary data.</text>
</comment>
<evidence type="ECO:0000313" key="1">
    <source>
        <dbReference type="EMBL" id="TCS41945.1"/>
    </source>
</evidence>
<evidence type="ECO:0000313" key="2">
    <source>
        <dbReference type="Proteomes" id="UP000295793"/>
    </source>
</evidence>